<dbReference type="AlphaFoldDB" id="A0A0F9AX29"/>
<gene>
    <name evidence="1" type="ORF">LCGC14_2518760</name>
</gene>
<accession>A0A0F9AX29</accession>
<name>A0A0F9AX29_9ZZZZ</name>
<dbReference type="EMBL" id="LAZR01040579">
    <property type="protein sequence ID" value="KKL14139.1"/>
    <property type="molecule type" value="Genomic_DNA"/>
</dbReference>
<proteinExistence type="predicted"/>
<organism evidence="1">
    <name type="scientific">marine sediment metagenome</name>
    <dbReference type="NCBI Taxonomy" id="412755"/>
    <lineage>
        <taxon>unclassified sequences</taxon>
        <taxon>metagenomes</taxon>
        <taxon>ecological metagenomes</taxon>
    </lineage>
</organism>
<evidence type="ECO:0000313" key="1">
    <source>
        <dbReference type="EMBL" id="KKL14139.1"/>
    </source>
</evidence>
<sequence length="107" mass="12745">MRITIQTNSITVEREKTDKKYYNNFGQNSWGDGESQFLHNVKKALNALGYDLIKKRMHKDGHLVDDKQQYLRDRKRRFCLYNDHWAINGLNEDFNNGKAILRIETLQ</sequence>
<protein>
    <submittedName>
        <fullName evidence="1">Uncharacterized protein</fullName>
    </submittedName>
</protein>
<comment type="caution">
    <text evidence="1">The sequence shown here is derived from an EMBL/GenBank/DDBJ whole genome shotgun (WGS) entry which is preliminary data.</text>
</comment>
<reference evidence="1" key="1">
    <citation type="journal article" date="2015" name="Nature">
        <title>Complex archaea that bridge the gap between prokaryotes and eukaryotes.</title>
        <authorList>
            <person name="Spang A."/>
            <person name="Saw J.H."/>
            <person name="Jorgensen S.L."/>
            <person name="Zaremba-Niedzwiedzka K."/>
            <person name="Martijn J."/>
            <person name="Lind A.E."/>
            <person name="van Eijk R."/>
            <person name="Schleper C."/>
            <person name="Guy L."/>
            <person name="Ettema T.J."/>
        </authorList>
    </citation>
    <scope>NUCLEOTIDE SEQUENCE</scope>
</reference>